<evidence type="ECO:0000313" key="8">
    <source>
        <dbReference type="Proteomes" id="UP000499080"/>
    </source>
</evidence>
<evidence type="ECO:0000313" key="7">
    <source>
        <dbReference type="EMBL" id="GBM14280.1"/>
    </source>
</evidence>
<sequence length="90" mass="9631">MEKNLHKVLDDVMSKPSVTGVLCADENGLCLASKGSADSSTSGSLVNLMQLAMKLESPKVPIVRLESESKDILVRSDGGFTLAIIRNNKK</sequence>
<dbReference type="InterPro" id="IPR024135">
    <property type="entry name" value="LAMTOR5"/>
</dbReference>
<dbReference type="GO" id="GO:0071986">
    <property type="term" value="C:Ragulator complex"/>
    <property type="evidence" value="ECO:0007669"/>
    <property type="project" value="InterPro"/>
</dbReference>
<keyword evidence="4" id="KW-0963">Cytoplasm</keyword>
<evidence type="ECO:0000256" key="5">
    <source>
        <dbReference type="ARBA" id="ARBA00023228"/>
    </source>
</evidence>
<evidence type="ECO:0000256" key="6">
    <source>
        <dbReference type="ARBA" id="ARBA00032692"/>
    </source>
</evidence>
<keyword evidence="5" id="KW-0458">Lysosome</keyword>
<evidence type="ECO:0000256" key="2">
    <source>
        <dbReference type="ARBA" id="ARBA00004496"/>
    </source>
</evidence>
<gene>
    <name evidence="7" type="ORF">AVEN_128346_1</name>
</gene>
<evidence type="ECO:0000256" key="3">
    <source>
        <dbReference type="ARBA" id="ARBA00007795"/>
    </source>
</evidence>
<proteinExistence type="inferred from homology"/>
<evidence type="ECO:0000256" key="4">
    <source>
        <dbReference type="ARBA" id="ARBA00022490"/>
    </source>
</evidence>
<dbReference type="PRINTS" id="PR02092">
    <property type="entry name" value="HEPBVIRUSXIP"/>
</dbReference>
<dbReference type="GO" id="GO:0043066">
    <property type="term" value="P:negative regulation of apoptotic process"/>
    <property type="evidence" value="ECO:0007669"/>
    <property type="project" value="InterPro"/>
</dbReference>
<dbReference type="GO" id="GO:0005764">
    <property type="term" value="C:lysosome"/>
    <property type="evidence" value="ECO:0007669"/>
    <property type="project" value="UniProtKB-SubCell"/>
</dbReference>
<reference evidence="7 8" key="1">
    <citation type="journal article" date="2019" name="Sci. Rep.">
        <title>Orb-weaving spider Araneus ventricosus genome elucidates the spidroin gene catalogue.</title>
        <authorList>
            <person name="Kono N."/>
            <person name="Nakamura H."/>
            <person name="Ohtoshi R."/>
            <person name="Moran D.A.P."/>
            <person name="Shinohara A."/>
            <person name="Yoshida Y."/>
            <person name="Fujiwara M."/>
            <person name="Mori M."/>
            <person name="Tomita M."/>
            <person name="Arakawa K."/>
        </authorList>
    </citation>
    <scope>NUCLEOTIDE SEQUENCE [LARGE SCALE GENOMIC DNA]</scope>
</reference>
<keyword evidence="8" id="KW-1185">Reference proteome</keyword>
<dbReference type="Pfam" id="PF16672">
    <property type="entry name" value="LAMTOR5"/>
    <property type="match status" value="1"/>
</dbReference>
<comment type="similarity">
    <text evidence="3">Belongs to the LAMTOR5 family.</text>
</comment>
<dbReference type="GO" id="GO:0071230">
    <property type="term" value="P:cellular response to amino acid stimulus"/>
    <property type="evidence" value="ECO:0007669"/>
    <property type="project" value="TreeGrafter"/>
</dbReference>
<dbReference type="AlphaFoldDB" id="A0A4Y2DC40"/>
<dbReference type="PANTHER" id="PTHR13342">
    <property type="entry name" value="RAGULATOR COMPLEX PROTEIN LAMTOR5"/>
    <property type="match status" value="1"/>
</dbReference>
<dbReference type="EMBL" id="BGPR01000341">
    <property type="protein sequence ID" value="GBM14280.1"/>
    <property type="molecule type" value="Genomic_DNA"/>
</dbReference>
<dbReference type="GO" id="GO:1904263">
    <property type="term" value="P:positive regulation of TORC1 signaling"/>
    <property type="evidence" value="ECO:0007669"/>
    <property type="project" value="TreeGrafter"/>
</dbReference>
<dbReference type="GO" id="GO:0005085">
    <property type="term" value="F:guanyl-nucleotide exchange factor activity"/>
    <property type="evidence" value="ECO:0007669"/>
    <property type="project" value="TreeGrafter"/>
</dbReference>
<evidence type="ECO:0000256" key="1">
    <source>
        <dbReference type="ARBA" id="ARBA00004371"/>
    </source>
</evidence>
<dbReference type="Proteomes" id="UP000499080">
    <property type="component" value="Unassembled WGS sequence"/>
</dbReference>
<protein>
    <recommendedName>
        <fullName evidence="6">Late endosomal/lysosomal adaptor and MAPK and MTOR activator 5</fullName>
    </recommendedName>
</protein>
<accession>A0A4Y2DC40</accession>
<organism evidence="7 8">
    <name type="scientific">Araneus ventricosus</name>
    <name type="common">Orbweaver spider</name>
    <name type="synonym">Epeira ventricosa</name>
    <dbReference type="NCBI Taxonomy" id="182803"/>
    <lineage>
        <taxon>Eukaryota</taxon>
        <taxon>Metazoa</taxon>
        <taxon>Ecdysozoa</taxon>
        <taxon>Arthropoda</taxon>
        <taxon>Chelicerata</taxon>
        <taxon>Arachnida</taxon>
        <taxon>Araneae</taxon>
        <taxon>Araneomorphae</taxon>
        <taxon>Entelegynae</taxon>
        <taxon>Araneoidea</taxon>
        <taxon>Araneidae</taxon>
        <taxon>Araneus</taxon>
    </lineage>
</organism>
<name>A0A4Y2DC40_ARAVE</name>
<comment type="caution">
    <text evidence="7">The sequence shown here is derived from an EMBL/GenBank/DDBJ whole genome shotgun (WGS) entry which is preliminary data.</text>
</comment>
<dbReference type="Gene3D" id="3.30.450.30">
    <property type="entry name" value="Dynein light chain 2a, cytoplasmic"/>
    <property type="match status" value="1"/>
</dbReference>
<dbReference type="OrthoDB" id="76862at2759"/>
<dbReference type="FunFam" id="3.30.450.30:FF:000005">
    <property type="entry name" value="Ragulator complex protein LAMTOR5 homolog"/>
    <property type="match status" value="1"/>
</dbReference>
<comment type="subcellular location">
    <subcellularLocation>
        <location evidence="2">Cytoplasm</location>
    </subcellularLocation>
    <subcellularLocation>
        <location evidence="1">Lysosome</location>
    </subcellularLocation>
</comment>
<dbReference type="PANTHER" id="PTHR13342:SF2">
    <property type="entry name" value="RAGULATOR COMPLEX PROTEIN LAMTOR5"/>
    <property type="match status" value="1"/>
</dbReference>
<dbReference type="SUPFAM" id="SSF103196">
    <property type="entry name" value="Roadblock/LC7 domain"/>
    <property type="match status" value="1"/>
</dbReference>